<dbReference type="AlphaFoldDB" id="A0A0A9GD75"/>
<reference evidence="1" key="1">
    <citation type="submission" date="2014-09" db="EMBL/GenBank/DDBJ databases">
        <authorList>
            <person name="Magalhaes I.L.F."/>
            <person name="Oliveira U."/>
            <person name="Santos F.R."/>
            <person name="Vidigal T.H.D.A."/>
            <person name="Brescovit A.D."/>
            <person name="Santos A.J."/>
        </authorList>
    </citation>
    <scope>NUCLEOTIDE SEQUENCE</scope>
    <source>
        <tissue evidence="1">Shoot tissue taken approximately 20 cm above the soil surface</tissue>
    </source>
</reference>
<reference evidence="1" key="2">
    <citation type="journal article" date="2015" name="Data Brief">
        <title>Shoot transcriptome of the giant reed, Arundo donax.</title>
        <authorList>
            <person name="Barrero R.A."/>
            <person name="Guerrero F.D."/>
            <person name="Moolhuijzen P."/>
            <person name="Goolsby J.A."/>
            <person name="Tidwell J."/>
            <person name="Bellgard S.E."/>
            <person name="Bellgard M.I."/>
        </authorList>
    </citation>
    <scope>NUCLEOTIDE SEQUENCE</scope>
    <source>
        <tissue evidence="1">Shoot tissue taken approximately 20 cm above the soil surface</tissue>
    </source>
</reference>
<name>A0A0A9GD75_ARUDO</name>
<organism evidence="1">
    <name type="scientific">Arundo donax</name>
    <name type="common">Giant reed</name>
    <name type="synonym">Donax arundinaceus</name>
    <dbReference type="NCBI Taxonomy" id="35708"/>
    <lineage>
        <taxon>Eukaryota</taxon>
        <taxon>Viridiplantae</taxon>
        <taxon>Streptophyta</taxon>
        <taxon>Embryophyta</taxon>
        <taxon>Tracheophyta</taxon>
        <taxon>Spermatophyta</taxon>
        <taxon>Magnoliopsida</taxon>
        <taxon>Liliopsida</taxon>
        <taxon>Poales</taxon>
        <taxon>Poaceae</taxon>
        <taxon>PACMAD clade</taxon>
        <taxon>Arundinoideae</taxon>
        <taxon>Arundineae</taxon>
        <taxon>Arundo</taxon>
    </lineage>
</organism>
<evidence type="ECO:0000313" key="1">
    <source>
        <dbReference type="EMBL" id="JAE23025.1"/>
    </source>
</evidence>
<protein>
    <submittedName>
        <fullName evidence="1">Uncharacterized protein</fullName>
    </submittedName>
</protein>
<proteinExistence type="predicted"/>
<dbReference type="EMBL" id="GBRH01174871">
    <property type="protein sequence ID" value="JAE23025.1"/>
    <property type="molecule type" value="Transcribed_RNA"/>
</dbReference>
<sequence>MQTCHFDGNLGHVVQISMEFNLTMAVSLTCSYNSCWPWRQAEGGHQFIEISITLQTAFVSLNDSCFKLQPVVKSGFQTFQLALGRLVCSFTD</sequence>
<accession>A0A0A9GD75</accession>